<organism evidence="1 2">
    <name type="scientific">Micromonospora humida</name>
    <dbReference type="NCBI Taxonomy" id="2809018"/>
    <lineage>
        <taxon>Bacteria</taxon>
        <taxon>Bacillati</taxon>
        <taxon>Actinomycetota</taxon>
        <taxon>Actinomycetes</taxon>
        <taxon>Micromonosporales</taxon>
        <taxon>Micromonosporaceae</taxon>
        <taxon>Micromonospora</taxon>
    </lineage>
</organism>
<dbReference type="RefSeq" id="WP_204925949.1">
    <property type="nucleotide sequence ID" value="NZ_JAFEUC010000007.1"/>
</dbReference>
<gene>
    <name evidence="1" type="ORF">JQX11_17215</name>
</gene>
<comment type="caution">
    <text evidence="1">The sequence shown here is derived from an EMBL/GenBank/DDBJ whole genome shotgun (WGS) entry which is preliminary data.</text>
</comment>
<dbReference type="Proteomes" id="UP001518872">
    <property type="component" value="Unassembled WGS sequence"/>
</dbReference>
<reference evidence="1 2" key="1">
    <citation type="submission" date="2021-02" db="EMBL/GenBank/DDBJ databases">
        <authorList>
            <person name="Ra J.-S."/>
        </authorList>
    </citation>
    <scope>NUCLEOTIDE SEQUENCE [LARGE SCALE GENOMIC DNA]</scope>
    <source>
        <strain evidence="1 2">MMS20-R1-14</strain>
    </source>
</reference>
<keyword evidence="2" id="KW-1185">Reference proteome</keyword>
<accession>A0ABS2IUR1</accession>
<evidence type="ECO:0000313" key="1">
    <source>
        <dbReference type="EMBL" id="MBM7078067.1"/>
    </source>
</evidence>
<proteinExistence type="predicted"/>
<evidence type="ECO:0000313" key="2">
    <source>
        <dbReference type="Proteomes" id="UP001518872"/>
    </source>
</evidence>
<dbReference type="EMBL" id="JAFEUC010000007">
    <property type="protein sequence ID" value="MBM7078067.1"/>
    <property type="molecule type" value="Genomic_DNA"/>
</dbReference>
<sequence>MRAEMVFPNGAWQEVRLGLFEPTLDYSGSAWGRDVLDPWVAAHSSILAALRQVGEPRMAAVALAHEDLWTLYAVSRVMELLVLPSQPPATGPGDPADWLPASAYRRFVAAIGGTFPAGEGFHPFLHEIVEVEPADDPQAPPVLAGQWWPGCLVGSLLLMRGGVSVRAGAHHLDPVLTANSTLYWAWRRRYRQVADLSHGWGGNSQWRTGFRRDYRLPDRLVYNADAALDPTPPHPGGPDRSTDVDLLRYRCSTLVDHGDDQWVWDSHHVEPTAPTATPPE</sequence>
<name>A0ABS2IUR1_9ACTN</name>
<protein>
    <submittedName>
        <fullName evidence="1">Uncharacterized protein</fullName>
    </submittedName>
</protein>